<gene>
    <name evidence="4" type="ORF">JZ786_04910</name>
</gene>
<dbReference type="Proteomes" id="UP000663505">
    <property type="component" value="Chromosome"/>
</dbReference>
<evidence type="ECO:0000313" key="4">
    <source>
        <dbReference type="EMBL" id="QSO48332.1"/>
    </source>
</evidence>
<evidence type="ECO:0000256" key="2">
    <source>
        <dbReference type="PIRSR" id="PIRSR605754-1"/>
    </source>
</evidence>
<dbReference type="Pfam" id="PF04203">
    <property type="entry name" value="Sortase"/>
    <property type="match status" value="1"/>
</dbReference>
<proteinExistence type="predicted"/>
<keyword evidence="1" id="KW-0378">Hydrolase</keyword>
<reference evidence="4 5" key="1">
    <citation type="submission" date="2021-02" db="EMBL/GenBank/DDBJ databases">
        <title>Alicyclobacillus curvatus sp. nov. and Alicyclobacillus mengziensis sp. nov., two acidophilic bacteria isolated from acid mine drainage.</title>
        <authorList>
            <person name="Huang Y."/>
        </authorList>
    </citation>
    <scope>NUCLEOTIDE SEQUENCE [LARGE SCALE GENOMIC DNA]</scope>
    <source>
        <strain evidence="4 5">S30H14</strain>
    </source>
</reference>
<feature type="active site" description="Acyl-thioester intermediate" evidence="2">
    <location>
        <position position="188"/>
    </location>
</feature>
<keyword evidence="5" id="KW-1185">Reference proteome</keyword>
<keyword evidence="3" id="KW-1133">Transmembrane helix</keyword>
<evidence type="ECO:0000313" key="5">
    <source>
        <dbReference type="Proteomes" id="UP000663505"/>
    </source>
</evidence>
<accession>A0A9X7Z7E4</accession>
<feature type="active site" description="Proton donor/acceptor" evidence="2">
    <location>
        <position position="133"/>
    </location>
</feature>
<dbReference type="InterPro" id="IPR005754">
    <property type="entry name" value="Sortase"/>
</dbReference>
<organism evidence="4 5">
    <name type="scientific">Alicyclobacillus mengziensis</name>
    <dbReference type="NCBI Taxonomy" id="2931921"/>
    <lineage>
        <taxon>Bacteria</taxon>
        <taxon>Bacillati</taxon>
        <taxon>Bacillota</taxon>
        <taxon>Bacilli</taxon>
        <taxon>Bacillales</taxon>
        <taxon>Alicyclobacillaceae</taxon>
        <taxon>Alicyclobacillus</taxon>
    </lineage>
</organism>
<dbReference type="CDD" id="cd05828">
    <property type="entry name" value="Sortase_D_1"/>
    <property type="match status" value="1"/>
</dbReference>
<keyword evidence="3" id="KW-0472">Membrane</keyword>
<evidence type="ECO:0000256" key="1">
    <source>
        <dbReference type="ARBA" id="ARBA00022801"/>
    </source>
</evidence>
<dbReference type="EMBL" id="CP071182">
    <property type="protein sequence ID" value="QSO48332.1"/>
    <property type="molecule type" value="Genomic_DNA"/>
</dbReference>
<dbReference type="RefSeq" id="WP_206657667.1">
    <property type="nucleotide sequence ID" value="NZ_CP071182.1"/>
</dbReference>
<dbReference type="KEGG" id="afx:JZ786_04910"/>
<feature type="transmembrane region" description="Helical" evidence="3">
    <location>
        <begin position="12"/>
        <end position="34"/>
    </location>
</feature>
<dbReference type="AlphaFoldDB" id="A0A9X7Z7E4"/>
<dbReference type="SUPFAM" id="SSF63817">
    <property type="entry name" value="Sortase"/>
    <property type="match status" value="1"/>
</dbReference>
<name>A0A9X7Z7E4_9BACL</name>
<sequence>MNLYNNKRRIFFWIGSFLSIAAAVVLGSIPFFYFRSAIVGKHLLQQASTLVNRTNSNMNSTTQNAQSVQAISEGLNVPAFQAGQIIGEVVIPTLSLQAPLVQGTNPSQLDTAVGHLVTSVLPGKPGTTLIAAHNATWFRHINRLKPGDLIQVKTMYGTFNFHVTTAKVVRTGDSVPNTLDSSIVLESCYPLNALYLTPYRFLVYGKLVQISSTRIAASKPPTGTNYYVTIPQNIVNEGLTLSTNTLPMGTLTYTGNPSSLFTQSDSAWSATHTMIELYLAWIHASADKNLVAMTAIAPNAVTPKLTGNPFFGVNLLDVKYLSDYNVSLHVQGEQLLTATGTTQVRIHGKSYKIVLTAYAHGQQVKVTKIEIRSLFP</sequence>
<dbReference type="GO" id="GO:0016787">
    <property type="term" value="F:hydrolase activity"/>
    <property type="evidence" value="ECO:0007669"/>
    <property type="project" value="UniProtKB-KW"/>
</dbReference>
<dbReference type="InterPro" id="IPR041999">
    <property type="entry name" value="Sortase_D_1"/>
</dbReference>
<dbReference type="Gene3D" id="2.40.260.10">
    <property type="entry name" value="Sortase"/>
    <property type="match status" value="1"/>
</dbReference>
<keyword evidence="3" id="KW-0812">Transmembrane</keyword>
<dbReference type="InterPro" id="IPR023365">
    <property type="entry name" value="Sortase_dom-sf"/>
</dbReference>
<dbReference type="NCBIfam" id="TIGR01076">
    <property type="entry name" value="sortase_fam"/>
    <property type="match status" value="1"/>
</dbReference>
<protein>
    <submittedName>
        <fullName evidence="4">Class D sortase</fullName>
    </submittedName>
</protein>
<evidence type="ECO:0000256" key="3">
    <source>
        <dbReference type="SAM" id="Phobius"/>
    </source>
</evidence>